<comment type="caution">
    <text evidence="1">The sequence shown here is derived from an EMBL/GenBank/DDBJ whole genome shotgun (WGS) entry which is preliminary data.</text>
</comment>
<evidence type="ECO:0000313" key="2">
    <source>
        <dbReference type="Proteomes" id="UP000309174"/>
    </source>
</evidence>
<reference evidence="1 2" key="1">
    <citation type="submission" date="2019-05" db="EMBL/GenBank/DDBJ databases">
        <title>Draft genome sequence of Actinomadura sp. 14C53.</title>
        <authorList>
            <person name="Saricaoglu S."/>
            <person name="Isik K."/>
        </authorList>
    </citation>
    <scope>NUCLEOTIDE SEQUENCE [LARGE SCALE GENOMIC DNA]</scope>
    <source>
        <strain evidence="1 2">14C53</strain>
    </source>
</reference>
<dbReference type="AlphaFoldDB" id="A0A5C4IYC4"/>
<evidence type="ECO:0000313" key="1">
    <source>
        <dbReference type="EMBL" id="TMQ84426.1"/>
    </source>
</evidence>
<keyword evidence="2" id="KW-1185">Reference proteome</keyword>
<gene>
    <name evidence="1" type="ORF">ETD83_40845</name>
</gene>
<accession>A0A5C4IYC4</accession>
<protein>
    <submittedName>
        <fullName evidence="1">Uncharacterized protein</fullName>
    </submittedName>
</protein>
<proteinExistence type="predicted"/>
<dbReference type="Proteomes" id="UP000309174">
    <property type="component" value="Unassembled WGS sequence"/>
</dbReference>
<dbReference type="OrthoDB" id="3468245at2"/>
<name>A0A5C4IYC4_9ACTN</name>
<dbReference type="RefSeq" id="WP_138650608.1">
    <property type="nucleotide sequence ID" value="NZ_VCKW01000477.1"/>
</dbReference>
<organism evidence="1 2">
    <name type="scientific">Actinomadura soli</name>
    <dbReference type="NCBI Taxonomy" id="2508997"/>
    <lineage>
        <taxon>Bacteria</taxon>
        <taxon>Bacillati</taxon>
        <taxon>Actinomycetota</taxon>
        <taxon>Actinomycetes</taxon>
        <taxon>Streptosporangiales</taxon>
        <taxon>Thermomonosporaceae</taxon>
        <taxon>Actinomadura</taxon>
    </lineage>
</organism>
<dbReference type="EMBL" id="VCKW01000477">
    <property type="protein sequence ID" value="TMQ84426.1"/>
    <property type="molecule type" value="Genomic_DNA"/>
</dbReference>
<sequence>MTDLLNSPFLKIEQQSSQLEYRIEGQDDRPLGQATQVSGPKPRKGLLGMFSSGLKNARVVVQVAGLDGAPLFYVDHQDGAPVAIVAPDGTVIGRFQYDLVGVAQQMAGAGVGRGMLNALAGAAAMRHRLLDASDRPLCELAWEMQRTGAAENVRWVPVACDYTDMNGQRIAHADVKEATFKDRYSLQLMYQLPEPLRTLVIASPLAFDLTRS</sequence>